<sequence length="130" mass="14967">MRSRFPLCNRGLWFCVGLCPRWLWFNHGRPWRVRVLLRVNRRPPGSRCMLRSAPAPHRVSVPSLGRSRLLFLQCMYSKYLTQHRVSTPVSPWYYSPFGDGDGNCSCVTGRQQTGVMIYLSLGPPLLDAEI</sequence>
<organism evidence="1 2">
    <name type="scientific">Pleurodeles waltl</name>
    <name type="common">Iberian ribbed newt</name>
    <dbReference type="NCBI Taxonomy" id="8319"/>
    <lineage>
        <taxon>Eukaryota</taxon>
        <taxon>Metazoa</taxon>
        <taxon>Chordata</taxon>
        <taxon>Craniata</taxon>
        <taxon>Vertebrata</taxon>
        <taxon>Euteleostomi</taxon>
        <taxon>Amphibia</taxon>
        <taxon>Batrachia</taxon>
        <taxon>Caudata</taxon>
        <taxon>Salamandroidea</taxon>
        <taxon>Salamandridae</taxon>
        <taxon>Pleurodelinae</taxon>
        <taxon>Pleurodeles</taxon>
    </lineage>
</organism>
<name>A0AAV7MTJ0_PLEWA</name>
<dbReference type="AlphaFoldDB" id="A0AAV7MTJ0"/>
<proteinExistence type="predicted"/>
<evidence type="ECO:0000313" key="2">
    <source>
        <dbReference type="Proteomes" id="UP001066276"/>
    </source>
</evidence>
<accession>A0AAV7MTJ0</accession>
<protein>
    <recommendedName>
        <fullName evidence="3">Secreted protein</fullName>
    </recommendedName>
</protein>
<comment type="caution">
    <text evidence="1">The sequence shown here is derived from an EMBL/GenBank/DDBJ whole genome shotgun (WGS) entry which is preliminary data.</text>
</comment>
<evidence type="ECO:0000313" key="1">
    <source>
        <dbReference type="EMBL" id="KAJ1106404.1"/>
    </source>
</evidence>
<dbReference type="Proteomes" id="UP001066276">
    <property type="component" value="Chromosome 9"/>
</dbReference>
<dbReference type="EMBL" id="JANPWB010000013">
    <property type="protein sequence ID" value="KAJ1106404.1"/>
    <property type="molecule type" value="Genomic_DNA"/>
</dbReference>
<reference evidence="1" key="1">
    <citation type="journal article" date="2022" name="bioRxiv">
        <title>Sequencing and chromosome-scale assembly of the giantPleurodeles waltlgenome.</title>
        <authorList>
            <person name="Brown T."/>
            <person name="Elewa A."/>
            <person name="Iarovenko S."/>
            <person name="Subramanian E."/>
            <person name="Araus A.J."/>
            <person name="Petzold A."/>
            <person name="Susuki M."/>
            <person name="Suzuki K.-i.T."/>
            <person name="Hayashi T."/>
            <person name="Toyoda A."/>
            <person name="Oliveira C."/>
            <person name="Osipova E."/>
            <person name="Leigh N.D."/>
            <person name="Simon A."/>
            <person name="Yun M.H."/>
        </authorList>
    </citation>
    <scope>NUCLEOTIDE SEQUENCE</scope>
    <source>
        <strain evidence="1">20211129_DDA</strain>
        <tissue evidence="1">Liver</tissue>
    </source>
</reference>
<gene>
    <name evidence="1" type="ORF">NDU88_003805</name>
</gene>
<keyword evidence="2" id="KW-1185">Reference proteome</keyword>
<evidence type="ECO:0008006" key="3">
    <source>
        <dbReference type="Google" id="ProtNLM"/>
    </source>
</evidence>